<dbReference type="PANTHER" id="PTHR31008:SF15">
    <property type="entry name" value="GPI-ANCHORED ADHESIN-LIKE PROTEIN"/>
    <property type="match status" value="1"/>
</dbReference>
<evidence type="ECO:0000313" key="3">
    <source>
        <dbReference type="Proteomes" id="UP000242715"/>
    </source>
</evidence>
<organism evidence="2 3">
    <name type="scientific">Trifolium subterraneum</name>
    <name type="common">Subterranean clover</name>
    <dbReference type="NCBI Taxonomy" id="3900"/>
    <lineage>
        <taxon>Eukaryota</taxon>
        <taxon>Viridiplantae</taxon>
        <taxon>Streptophyta</taxon>
        <taxon>Embryophyta</taxon>
        <taxon>Tracheophyta</taxon>
        <taxon>Spermatophyta</taxon>
        <taxon>Magnoliopsida</taxon>
        <taxon>eudicotyledons</taxon>
        <taxon>Gunneridae</taxon>
        <taxon>Pentapetalae</taxon>
        <taxon>rosids</taxon>
        <taxon>fabids</taxon>
        <taxon>Fabales</taxon>
        <taxon>Fabaceae</taxon>
        <taxon>Papilionoideae</taxon>
        <taxon>50 kb inversion clade</taxon>
        <taxon>NPAAA clade</taxon>
        <taxon>Hologalegina</taxon>
        <taxon>IRL clade</taxon>
        <taxon>Trifolieae</taxon>
        <taxon>Trifolium</taxon>
    </lineage>
</organism>
<evidence type="ECO:0000256" key="1">
    <source>
        <dbReference type="SAM" id="MobiDB-lite"/>
    </source>
</evidence>
<dbReference type="OrthoDB" id="1431506at2759"/>
<feature type="compositionally biased region" description="Low complexity" evidence="1">
    <location>
        <begin position="168"/>
        <end position="178"/>
    </location>
</feature>
<feature type="region of interest" description="Disordered" evidence="1">
    <location>
        <begin position="1"/>
        <end position="24"/>
    </location>
</feature>
<proteinExistence type="predicted"/>
<dbReference type="Proteomes" id="UP000242715">
    <property type="component" value="Unassembled WGS sequence"/>
</dbReference>
<feature type="compositionally biased region" description="Basic and acidic residues" evidence="1">
    <location>
        <begin position="9"/>
        <end position="23"/>
    </location>
</feature>
<feature type="region of interest" description="Disordered" evidence="1">
    <location>
        <begin position="248"/>
        <end position="298"/>
    </location>
</feature>
<accession>A0A2Z6MKC7</accession>
<dbReference type="EMBL" id="DF973513">
    <property type="protein sequence ID" value="GAU33026.1"/>
    <property type="molecule type" value="Genomic_DNA"/>
</dbReference>
<gene>
    <name evidence="2" type="ORF">TSUD_358930</name>
</gene>
<keyword evidence="3" id="KW-1185">Reference proteome</keyword>
<dbReference type="PANTHER" id="PTHR31008">
    <property type="entry name" value="COP1-INTERACTING PROTEIN-RELATED"/>
    <property type="match status" value="1"/>
</dbReference>
<dbReference type="AlphaFoldDB" id="A0A2Z6MKC7"/>
<feature type="region of interest" description="Disordered" evidence="1">
    <location>
        <begin position="156"/>
        <end position="183"/>
    </location>
</feature>
<sequence length="312" mass="35123">MRNYARSRSTNEEEQGIKEEKLRQTLSLRKSSANPAEFKDLSSLNSDGVVLTPLKFDLDETDPGPYDQSSRSFVKKGNTAVPGFVGSAIRMKASMTPDTEKNKDFNDLEFDMEDSFHTAIEEQDEIGSMAIEDAAYNNNGKESPVESPVSWNSRAPHPFSYPHESSDIDASIDSPIGSPAWNSRSLIQGENDAARMRKKWGSAQKPYLVANSSQSQPKKDVTKGFKRLLKFGRKTRGTETLADWISATTSEGDDDMEDGRDLANRSSEDLRKSRMGLSHGHPSDESFNESELFNEQDRDGLRRNRHYWDFFT</sequence>
<name>A0A2Z6MKC7_TRISU</name>
<evidence type="ECO:0000313" key="2">
    <source>
        <dbReference type="EMBL" id="GAU33026.1"/>
    </source>
</evidence>
<protein>
    <submittedName>
        <fullName evidence="2">Uncharacterized protein</fullName>
    </submittedName>
</protein>
<feature type="compositionally biased region" description="Basic and acidic residues" evidence="1">
    <location>
        <begin position="259"/>
        <end position="272"/>
    </location>
</feature>
<reference evidence="3" key="1">
    <citation type="journal article" date="2017" name="Front. Plant Sci.">
        <title>Climate Clever Clovers: New Paradigm to Reduce the Environmental Footprint of Ruminants by Breeding Low Methanogenic Forages Utilizing Haplotype Variation.</title>
        <authorList>
            <person name="Kaur P."/>
            <person name="Appels R."/>
            <person name="Bayer P.E."/>
            <person name="Keeble-Gagnere G."/>
            <person name="Wang J."/>
            <person name="Hirakawa H."/>
            <person name="Shirasawa K."/>
            <person name="Vercoe P."/>
            <person name="Stefanova K."/>
            <person name="Durmic Z."/>
            <person name="Nichols P."/>
            <person name="Revell C."/>
            <person name="Isobe S.N."/>
            <person name="Edwards D."/>
            <person name="Erskine W."/>
        </authorList>
    </citation>
    <scope>NUCLEOTIDE SEQUENCE [LARGE SCALE GENOMIC DNA]</scope>
    <source>
        <strain evidence="3">cv. Daliak</strain>
    </source>
</reference>